<evidence type="ECO:0000313" key="1">
    <source>
        <dbReference type="EMBL" id="KAK4520018.1"/>
    </source>
</evidence>
<accession>A0AAN7DNQ2</accession>
<dbReference type="EMBL" id="JASEJX010000011">
    <property type="protein sequence ID" value="KAK4520018.1"/>
    <property type="molecule type" value="Genomic_DNA"/>
</dbReference>
<comment type="caution">
    <text evidence="1">The sequence shown here is derived from an EMBL/GenBank/DDBJ whole genome shotgun (WGS) entry which is preliminary data.</text>
</comment>
<gene>
    <name evidence="1" type="primary">NRP1</name>
    <name evidence="1" type="ORF">ATC70_008146</name>
</gene>
<sequence>MQSDTEYKQEIASALKSIPATEISVNAVVDQLQDVIVDAYDGTWFETYKNSWVKCIRAYLKSENIVFMQKTKPVWYIISAKIIAKLSKDYDFKSKKKANVFEASVAEASVAEASVSTAISQTSSGALQIAAAHVPSGTESISGHESMSGFGSRYGSGSTLQSSVQSDVKLTLLTDSDKANIVAKYDALDKKKMWKLSTGTIVEEVMRKCAVEQKYEHLSHSLILNVRDKGWLKYFTSEELEEITTYKAINLPDVPEDVQSYLNDLRSLTPEDLYGKVVCEKLPLQSDKKWVQDSFYQCIRLLDSGFFPMNKNVTEGGLVKRVWGCLDTCFDYSEISCISGEKCSKSSADALNASRTDIMCRQSSGRKMDYVFLHEKSDLELGCGECALVGGVNTTKEMCDANFKMPKIMKDMLIKLVSVSPALKNKLHVCGLYIAESKLELLILDCPSTNVTRYDAMKEVVYPKSKGQVHRQLSAVLKNIIGLKILMEKTVYELDYDVTDITVGRCNDNTMVPCFISSGTGNKKRKH</sequence>
<reference evidence="1 2" key="1">
    <citation type="submission" date="2022-11" db="EMBL/GenBank/DDBJ databases">
        <title>Mucor velutinosus strain NIH1002 WGS.</title>
        <authorList>
            <person name="Subramanian P."/>
            <person name="Mullikin J.C."/>
            <person name="Segre J.A."/>
            <person name="Zelazny A.M."/>
        </authorList>
    </citation>
    <scope>NUCLEOTIDE SEQUENCE [LARGE SCALE GENOMIC DNA]</scope>
    <source>
        <strain evidence="1 2">NIH1002</strain>
    </source>
</reference>
<organism evidence="1 2">
    <name type="scientific">Mucor velutinosus</name>
    <dbReference type="NCBI Taxonomy" id="708070"/>
    <lineage>
        <taxon>Eukaryota</taxon>
        <taxon>Fungi</taxon>
        <taxon>Fungi incertae sedis</taxon>
        <taxon>Mucoromycota</taxon>
        <taxon>Mucoromycotina</taxon>
        <taxon>Mucoromycetes</taxon>
        <taxon>Mucorales</taxon>
        <taxon>Mucorineae</taxon>
        <taxon>Mucoraceae</taxon>
        <taxon>Mucor</taxon>
    </lineage>
</organism>
<dbReference type="RefSeq" id="XP_064686684.1">
    <property type="nucleotide sequence ID" value="XM_064827400.1"/>
</dbReference>
<dbReference type="Proteomes" id="UP001304243">
    <property type="component" value="Unassembled WGS sequence"/>
</dbReference>
<evidence type="ECO:0000313" key="2">
    <source>
        <dbReference type="Proteomes" id="UP001304243"/>
    </source>
</evidence>
<keyword evidence="2" id="KW-1185">Reference proteome</keyword>
<name>A0AAN7DNQ2_9FUNG</name>
<dbReference type="GeneID" id="89951832"/>
<proteinExistence type="predicted"/>
<protein>
    <submittedName>
        <fullName evidence="1">Asparagine-rich protein (ARP protein)</fullName>
    </submittedName>
</protein>
<dbReference type="AlphaFoldDB" id="A0AAN7DNQ2"/>